<keyword evidence="6 8" id="KW-1133">Transmembrane helix</keyword>
<evidence type="ECO:0000256" key="3">
    <source>
        <dbReference type="ARBA" id="ARBA00022692"/>
    </source>
</evidence>
<dbReference type="InterPro" id="IPR027417">
    <property type="entry name" value="P-loop_NTPase"/>
</dbReference>
<keyword evidence="3 8" id="KW-0812">Transmembrane</keyword>
<evidence type="ECO:0000256" key="6">
    <source>
        <dbReference type="ARBA" id="ARBA00022989"/>
    </source>
</evidence>
<dbReference type="GO" id="GO:0016887">
    <property type="term" value="F:ATP hydrolysis activity"/>
    <property type="evidence" value="ECO:0007669"/>
    <property type="project" value="InterPro"/>
</dbReference>
<name>A0A239PSR2_9PROT</name>
<dbReference type="RefSeq" id="WP_200815286.1">
    <property type="nucleotide sequence ID" value="NZ_FZQA01000003.1"/>
</dbReference>
<evidence type="ECO:0000259" key="10">
    <source>
        <dbReference type="PROSITE" id="PS50929"/>
    </source>
</evidence>
<feature type="transmembrane region" description="Helical" evidence="8">
    <location>
        <begin position="74"/>
        <end position="95"/>
    </location>
</feature>
<proteinExistence type="predicted"/>
<feature type="transmembrane region" description="Helical" evidence="8">
    <location>
        <begin position="264"/>
        <end position="282"/>
    </location>
</feature>
<dbReference type="EMBL" id="FZQA01000003">
    <property type="protein sequence ID" value="SNT73178.1"/>
    <property type="molecule type" value="Genomic_DNA"/>
</dbReference>
<evidence type="ECO:0000256" key="5">
    <source>
        <dbReference type="ARBA" id="ARBA00022840"/>
    </source>
</evidence>
<comment type="subcellular location">
    <subcellularLocation>
        <location evidence="1">Cell membrane</location>
        <topology evidence="1">Multi-pass membrane protein</topology>
    </subcellularLocation>
</comment>
<feature type="transmembrane region" description="Helical" evidence="8">
    <location>
        <begin position="28"/>
        <end position="53"/>
    </location>
</feature>
<dbReference type="InterPro" id="IPR017871">
    <property type="entry name" value="ABC_transporter-like_CS"/>
</dbReference>
<dbReference type="PANTHER" id="PTHR43394">
    <property type="entry name" value="ATP-DEPENDENT PERMEASE MDL1, MITOCHONDRIAL"/>
    <property type="match status" value="1"/>
</dbReference>
<dbReference type="InterPro" id="IPR003439">
    <property type="entry name" value="ABC_transporter-like_ATP-bd"/>
</dbReference>
<feature type="domain" description="ABC transmembrane type-1" evidence="10">
    <location>
        <begin position="33"/>
        <end position="320"/>
    </location>
</feature>
<evidence type="ECO:0000313" key="12">
    <source>
        <dbReference type="Proteomes" id="UP000198346"/>
    </source>
</evidence>
<dbReference type="SUPFAM" id="SSF52540">
    <property type="entry name" value="P-loop containing nucleoside triphosphate hydrolases"/>
    <property type="match status" value="1"/>
</dbReference>
<keyword evidence="7 8" id="KW-0472">Membrane</keyword>
<dbReference type="SUPFAM" id="SSF90123">
    <property type="entry name" value="ABC transporter transmembrane region"/>
    <property type="match status" value="1"/>
</dbReference>
<dbReference type="PROSITE" id="PS50893">
    <property type="entry name" value="ABC_TRANSPORTER_2"/>
    <property type="match status" value="1"/>
</dbReference>
<dbReference type="Gene3D" id="3.40.50.300">
    <property type="entry name" value="P-loop containing nucleotide triphosphate hydrolases"/>
    <property type="match status" value="1"/>
</dbReference>
<dbReference type="SMART" id="SM00382">
    <property type="entry name" value="AAA"/>
    <property type="match status" value="1"/>
</dbReference>
<evidence type="ECO:0000256" key="2">
    <source>
        <dbReference type="ARBA" id="ARBA00022448"/>
    </source>
</evidence>
<protein>
    <submittedName>
        <fullName evidence="11">ATP-binding cassette, subfamily B, MsbA</fullName>
    </submittedName>
</protein>
<dbReference type="PANTHER" id="PTHR43394:SF1">
    <property type="entry name" value="ATP-BINDING CASSETTE SUB-FAMILY B MEMBER 10, MITOCHONDRIAL"/>
    <property type="match status" value="1"/>
</dbReference>
<dbReference type="GO" id="GO:0005886">
    <property type="term" value="C:plasma membrane"/>
    <property type="evidence" value="ECO:0007669"/>
    <property type="project" value="UniProtKB-SubCell"/>
</dbReference>
<dbReference type="InterPro" id="IPR036640">
    <property type="entry name" value="ABC1_TM_sf"/>
</dbReference>
<dbReference type="InterPro" id="IPR003593">
    <property type="entry name" value="AAA+_ATPase"/>
</dbReference>
<feature type="domain" description="ABC transporter" evidence="9">
    <location>
        <begin position="354"/>
        <end position="588"/>
    </location>
</feature>
<gene>
    <name evidence="11" type="ORF">SAMN06297382_1575</name>
</gene>
<evidence type="ECO:0000256" key="7">
    <source>
        <dbReference type="ARBA" id="ARBA00023136"/>
    </source>
</evidence>
<dbReference type="Pfam" id="PF00664">
    <property type="entry name" value="ABC_membrane"/>
    <property type="match status" value="1"/>
</dbReference>
<dbReference type="GO" id="GO:0015421">
    <property type="term" value="F:ABC-type oligopeptide transporter activity"/>
    <property type="evidence" value="ECO:0007669"/>
    <property type="project" value="TreeGrafter"/>
</dbReference>
<evidence type="ECO:0000259" key="9">
    <source>
        <dbReference type="PROSITE" id="PS50893"/>
    </source>
</evidence>
<dbReference type="CDD" id="cd18552">
    <property type="entry name" value="ABC_6TM_MsbA_like"/>
    <property type="match status" value="1"/>
</dbReference>
<accession>A0A239PSR2</accession>
<keyword evidence="12" id="KW-1185">Reference proteome</keyword>
<dbReference type="Proteomes" id="UP000198346">
    <property type="component" value="Unassembled WGS sequence"/>
</dbReference>
<dbReference type="PROSITE" id="PS50929">
    <property type="entry name" value="ABC_TM1F"/>
    <property type="match status" value="1"/>
</dbReference>
<keyword evidence="2" id="KW-0813">Transport</keyword>
<dbReference type="FunFam" id="3.40.50.300:FF:000287">
    <property type="entry name" value="Multidrug ABC transporter ATP-binding protein"/>
    <property type="match status" value="1"/>
</dbReference>
<dbReference type="AlphaFoldDB" id="A0A239PSR2"/>
<dbReference type="Gene3D" id="1.20.1560.10">
    <property type="entry name" value="ABC transporter type 1, transmembrane domain"/>
    <property type="match status" value="1"/>
</dbReference>
<dbReference type="InterPro" id="IPR011527">
    <property type="entry name" value="ABC1_TM_dom"/>
</dbReference>
<sequence length="596" mass="63326">MPRPHPLAEPVPTVKLAARLWRDYLGRYWPMLAFSLLAMAVYAASASVIPLGVEWINSAFMGGSGRFSARAEDVILLGPMLILALGAINAGAQYLQARFSLSAALSALRDLQRAMFARFVGLDFAQMRAEASGQIISRFSNDALVLRETLTRAATAVRDALTLVGLCAMMIYYDWLLFLIVAVAYPALGWPVARIGKYLRRQSGEAQTQAGEIAALVGEAVAGARTVKTYQLEDYERARADAAFETRLRLLKGLAFARAANEPFIFLVGSVALAVVVAAVAWRISEGALDGPQFVSFIIALLLVSQPARGLGTLSAVVQEGVAAFERMLHLIDAEPSVVDRPGARPLAVAAGAISFRDVRFSYRAGAPALDGFSLEVPPGATVALVGESGAGKSTVFNLLPRLYDVEAGEILIDGQNIAETTLASLRAAIAVVSQDAHLFDDTIRANIAIGRPGAREEEIVAAAQAAAADEFIRALPDGYDARVGEHGAKLSGGQRQRVALARAFLKNAPILLLDEPTSALDAESEAKIQAALARLTKGRTTLVIAHRLATIRAADLIAVMEKGRVVERGTHDALMARGGVYARLAALQLAAPAEA</sequence>
<organism evidence="11 12">
    <name type="scientific">Amphiplicatus metriothermophilus</name>
    <dbReference type="NCBI Taxonomy" id="1519374"/>
    <lineage>
        <taxon>Bacteria</taxon>
        <taxon>Pseudomonadati</taxon>
        <taxon>Pseudomonadota</taxon>
        <taxon>Alphaproteobacteria</taxon>
        <taxon>Parvularculales</taxon>
        <taxon>Parvularculaceae</taxon>
        <taxon>Amphiplicatus</taxon>
    </lineage>
</organism>
<reference evidence="11 12" key="1">
    <citation type="submission" date="2017-07" db="EMBL/GenBank/DDBJ databases">
        <authorList>
            <person name="Sun Z.S."/>
            <person name="Albrecht U."/>
            <person name="Echele G."/>
            <person name="Lee C.C."/>
        </authorList>
    </citation>
    <scope>NUCLEOTIDE SEQUENCE [LARGE SCALE GENOMIC DNA]</scope>
    <source>
        <strain evidence="11 12">CGMCC 1.12710</strain>
    </source>
</reference>
<keyword evidence="5 11" id="KW-0067">ATP-binding</keyword>
<evidence type="ECO:0000256" key="4">
    <source>
        <dbReference type="ARBA" id="ARBA00022741"/>
    </source>
</evidence>
<evidence type="ECO:0000256" key="1">
    <source>
        <dbReference type="ARBA" id="ARBA00004651"/>
    </source>
</evidence>
<evidence type="ECO:0000256" key="8">
    <source>
        <dbReference type="SAM" id="Phobius"/>
    </source>
</evidence>
<feature type="transmembrane region" description="Helical" evidence="8">
    <location>
        <begin position="171"/>
        <end position="193"/>
    </location>
</feature>
<keyword evidence="4" id="KW-0547">Nucleotide-binding</keyword>
<dbReference type="PROSITE" id="PS00211">
    <property type="entry name" value="ABC_TRANSPORTER_1"/>
    <property type="match status" value="1"/>
</dbReference>
<evidence type="ECO:0000313" key="11">
    <source>
        <dbReference type="EMBL" id="SNT73178.1"/>
    </source>
</evidence>
<dbReference type="GO" id="GO:0005524">
    <property type="term" value="F:ATP binding"/>
    <property type="evidence" value="ECO:0007669"/>
    <property type="project" value="UniProtKB-KW"/>
</dbReference>
<dbReference type="InterPro" id="IPR039421">
    <property type="entry name" value="Type_1_exporter"/>
</dbReference>
<dbReference type="Pfam" id="PF00005">
    <property type="entry name" value="ABC_tran"/>
    <property type="match status" value="1"/>
</dbReference>